<comment type="caution">
    <text evidence="1">The sequence shown here is derived from an EMBL/GenBank/DDBJ whole genome shotgun (WGS) entry which is preliminary data.</text>
</comment>
<evidence type="ECO:0000313" key="2">
    <source>
        <dbReference type="Proteomes" id="UP000306441"/>
    </source>
</evidence>
<evidence type="ECO:0000313" key="1">
    <source>
        <dbReference type="EMBL" id="THF58193.1"/>
    </source>
</evidence>
<protein>
    <submittedName>
        <fullName evidence="1">Uncharacterized protein</fullName>
    </submittedName>
</protein>
<name>A0ABY2Q8X1_9HYPH</name>
<dbReference type="Proteomes" id="UP000306441">
    <property type="component" value="Unassembled WGS sequence"/>
</dbReference>
<gene>
    <name evidence="1" type="ORF">E6C48_06135</name>
</gene>
<organism evidence="1 2">
    <name type="scientific">Ollibium composti</name>
    <dbReference type="NCBI Taxonomy" id="2675109"/>
    <lineage>
        <taxon>Bacteria</taxon>
        <taxon>Pseudomonadati</taxon>
        <taxon>Pseudomonadota</taxon>
        <taxon>Alphaproteobacteria</taxon>
        <taxon>Hyphomicrobiales</taxon>
        <taxon>Phyllobacteriaceae</taxon>
        <taxon>Ollibium</taxon>
    </lineage>
</organism>
<reference evidence="1 2" key="1">
    <citation type="submission" date="2019-04" db="EMBL/GenBank/DDBJ databases">
        <title>Mesorhizobium composti sp. nov., isolated from compost.</title>
        <authorList>
            <person name="Lin S.-Y."/>
            <person name="Hameed A."/>
            <person name="Hsieh Y.-T."/>
            <person name="Young C.-C."/>
        </authorList>
    </citation>
    <scope>NUCLEOTIDE SEQUENCE [LARGE SCALE GENOMIC DNA]</scope>
    <source>
        <strain evidence="1 2">CC-YTH430</strain>
    </source>
</reference>
<proteinExistence type="predicted"/>
<accession>A0ABY2Q8X1</accession>
<dbReference type="RefSeq" id="WP_136355147.1">
    <property type="nucleotide sequence ID" value="NZ_SSNY01000003.1"/>
</dbReference>
<dbReference type="EMBL" id="SSNY01000003">
    <property type="protein sequence ID" value="THF58193.1"/>
    <property type="molecule type" value="Genomic_DNA"/>
</dbReference>
<keyword evidence="2" id="KW-1185">Reference proteome</keyword>
<sequence>MSMRSAWRRWLGQFEQSLDQLAISTIDVSHFDDAERRSVTLALFARFRAELRAALTLADAGHDMAFRSYCRSAIECALHLLHGEAQGNYLEQLRMDDTVSRRSRAKTFLKNSHGRLAANATESLEKFLRDSAGAKGKLLISEIETPFPRLNHVYREISADSAHVTWTSLHRQVNQTKIGWISVEVEAKVSEDEMEESASILAFSGLVATKSLLEIVPELDERYDLQAIFESYKPVYLDGKEKKE</sequence>